<evidence type="ECO:0000313" key="2">
    <source>
        <dbReference type="EMBL" id="MDP9801522.1"/>
    </source>
</evidence>
<sequence length="101" mass="11001">MKTVGWWILVVCLFLIVFPCMLALAFGLMLAGVLAPIAGIGNVLAHLAGWQIHLFAPGTVPLSPWLALPASLLIGVLLVVLGWLLWKSSVGLYRWIMRVKP</sequence>
<dbReference type="Proteomes" id="UP001235966">
    <property type="component" value="Unassembled WGS sequence"/>
</dbReference>
<feature type="transmembrane region" description="Helical" evidence="1">
    <location>
        <begin position="6"/>
        <end position="26"/>
    </location>
</feature>
<evidence type="ECO:0000256" key="1">
    <source>
        <dbReference type="SAM" id="Phobius"/>
    </source>
</evidence>
<feature type="transmembrane region" description="Helical" evidence="1">
    <location>
        <begin position="33"/>
        <end position="53"/>
    </location>
</feature>
<evidence type="ECO:0000313" key="3">
    <source>
        <dbReference type="Proteomes" id="UP001235966"/>
    </source>
</evidence>
<comment type="caution">
    <text evidence="2">The sequence shown here is derived from an EMBL/GenBank/DDBJ whole genome shotgun (WGS) entry which is preliminary data.</text>
</comment>
<keyword evidence="3" id="KW-1185">Reference proteome</keyword>
<gene>
    <name evidence="2" type="ORF">J2S49_001598</name>
</gene>
<keyword evidence="1" id="KW-1133">Transmembrane helix</keyword>
<name>A0ABT9NCR7_9ACTO</name>
<proteinExistence type="predicted"/>
<protein>
    <submittedName>
        <fullName evidence="2">Uncharacterized protein</fullName>
    </submittedName>
</protein>
<accession>A0ABT9NCR7</accession>
<dbReference type="RefSeq" id="WP_278059625.1">
    <property type="nucleotide sequence ID" value="NZ_CP121247.1"/>
</dbReference>
<keyword evidence="1" id="KW-0812">Transmembrane</keyword>
<feature type="transmembrane region" description="Helical" evidence="1">
    <location>
        <begin position="65"/>
        <end position="86"/>
    </location>
</feature>
<reference evidence="2 3" key="1">
    <citation type="submission" date="2023-07" db="EMBL/GenBank/DDBJ databases">
        <title>Sequencing the genomes of 1000 actinobacteria strains.</title>
        <authorList>
            <person name="Klenk H.-P."/>
        </authorList>
    </citation>
    <scope>NUCLEOTIDE SEQUENCE [LARGE SCALE GENOMIC DNA]</scope>
    <source>
        <strain evidence="2 3">DSM 102162</strain>
    </source>
</reference>
<keyword evidence="1" id="KW-0472">Membrane</keyword>
<dbReference type="EMBL" id="JAUSQW010000001">
    <property type="protein sequence ID" value="MDP9801522.1"/>
    <property type="molecule type" value="Genomic_DNA"/>
</dbReference>
<organism evidence="2 3">
    <name type="scientific">Arcanobacterium wilhelmae</name>
    <dbReference type="NCBI Taxonomy" id="1803177"/>
    <lineage>
        <taxon>Bacteria</taxon>
        <taxon>Bacillati</taxon>
        <taxon>Actinomycetota</taxon>
        <taxon>Actinomycetes</taxon>
        <taxon>Actinomycetales</taxon>
        <taxon>Actinomycetaceae</taxon>
        <taxon>Arcanobacterium</taxon>
    </lineage>
</organism>